<accession>A0A066Z0L7</accession>
<dbReference type="AlphaFoldDB" id="A0A066Z0L7"/>
<sequence>MPIENSRAISCERPVTGAPESRLRGWSVEQDGGRLLRRGDVLGLRRGDRGALGTPGGRTVQG</sequence>
<dbReference type="HOGENOM" id="CLU_2898241_0_0_11"/>
<protein>
    <submittedName>
        <fullName evidence="1">Uncharacterized protein</fullName>
    </submittedName>
</protein>
<keyword evidence="2" id="KW-1185">Reference proteome</keyword>
<name>A0A066Z0L7_9ACTN</name>
<dbReference type="EMBL" id="JNBY01000040">
    <property type="protein sequence ID" value="KDN87333.1"/>
    <property type="molecule type" value="Genomic_DNA"/>
</dbReference>
<organism evidence="1 2">
    <name type="scientific">Kitasatospora cheerisanensis KCTC 2395</name>
    <dbReference type="NCBI Taxonomy" id="1348663"/>
    <lineage>
        <taxon>Bacteria</taxon>
        <taxon>Bacillati</taxon>
        <taxon>Actinomycetota</taxon>
        <taxon>Actinomycetes</taxon>
        <taxon>Kitasatosporales</taxon>
        <taxon>Streptomycetaceae</taxon>
        <taxon>Kitasatospora</taxon>
    </lineage>
</organism>
<comment type="caution">
    <text evidence="1">The sequence shown here is derived from an EMBL/GenBank/DDBJ whole genome shotgun (WGS) entry which is preliminary data.</text>
</comment>
<evidence type="ECO:0000313" key="1">
    <source>
        <dbReference type="EMBL" id="KDN87333.1"/>
    </source>
</evidence>
<reference evidence="1 2" key="1">
    <citation type="submission" date="2014-05" db="EMBL/GenBank/DDBJ databases">
        <title>Draft Genome Sequence of Kitasatospora cheerisanensis KCTC 2395.</title>
        <authorList>
            <person name="Nam D.H."/>
        </authorList>
    </citation>
    <scope>NUCLEOTIDE SEQUENCE [LARGE SCALE GENOMIC DNA]</scope>
    <source>
        <strain evidence="1 2">KCTC 2395</strain>
    </source>
</reference>
<dbReference type="Proteomes" id="UP000027178">
    <property type="component" value="Unassembled WGS sequence"/>
</dbReference>
<proteinExistence type="predicted"/>
<gene>
    <name evidence="1" type="ORF">KCH_08990</name>
</gene>
<evidence type="ECO:0000313" key="2">
    <source>
        <dbReference type="Proteomes" id="UP000027178"/>
    </source>
</evidence>